<dbReference type="GO" id="GO:0005829">
    <property type="term" value="C:cytosol"/>
    <property type="evidence" value="ECO:0007669"/>
    <property type="project" value="TreeGrafter"/>
</dbReference>
<dbReference type="GO" id="GO:0006508">
    <property type="term" value="P:proteolysis"/>
    <property type="evidence" value="ECO:0007669"/>
    <property type="project" value="UniProtKB-KW"/>
</dbReference>
<dbReference type="AlphaFoldDB" id="A0A1S8N625"/>
<dbReference type="PANTHER" id="PTHR30624">
    <property type="entry name" value="UNCHARACTERIZED PROTEIN TLDD AND PMBA"/>
    <property type="match status" value="1"/>
</dbReference>
<comment type="caution">
    <text evidence="3">The sequence shown here is derived from an EMBL/GenBank/DDBJ whole genome shotgun (WGS) entry which is preliminary data.</text>
</comment>
<dbReference type="Proteomes" id="UP000191154">
    <property type="component" value="Unassembled WGS sequence"/>
</dbReference>
<sequence>MEKSEFIQLNLSLNLIYSYNLCRLENRIESGINYIDSDGYFIVKNRKLDTSDLNLLIQRNNGNIIFDEKTKNVFDEVNNIAKGKNMEFSAKLKVENSIINIIDKDKNLIDDYREKKSGRIVLSDCQGKIYTKDIAISQNVDKLYKELRQSVNELSFVAENRLKVENFKKNEVACIIFSPESAGYLVHEIFGHMLEIDSECINNYFYKHNYLGKKVCSENLNIIDTHISEMSIGLSNYDDEGSKLKEAILVENGVIKNFIVNRKLAKEINQEEIFGFARCESYRSKPIARMRNTYIKNNTAGMNLNEIIETTNSGYLINDIQFGRVDINTGNYQLFCGLIYFIKNGKKREAYYGAIITGNILSTMGNITEVGRDLKFGFGDCVKNAQPIMVGMGSPTIKVKSLNINGGYYGL</sequence>
<keyword evidence="3" id="KW-0645">Protease</keyword>
<name>A0A1S8N625_CLOSA</name>
<evidence type="ECO:0000259" key="2">
    <source>
        <dbReference type="Pfam" id="PF19289"/>
    </source>
</evidence>
<comment type="similarity">
    <text evidence="1">Belongs to the peptidase U62 family.</text>
</comment>
<protein>
    <submittedName>
        <fullName evidence="3">Metalloprotease TldD</fullName>
        <ecNumber evidence="3">3.4.-.-</ecNumber>
    </submittedName>
</protein>
<evidence type="ECO:0000313" key="3">
    <source>
        <dbReference type="EMBL" id="OOM11966.1"/>
    </source>
</evidence>
<accession>A0A1S8N625</accession>
<reference evidence="3 4" key="1">
    <citation type="submission" date="2016-05" db="EMBL/GenBank/DDBJ databases">
        <title>Microbial solvent formation.</title>
        <authorList>
            <person name="Poehlein A."/>
            <person name="Montoya Solano J.D."/>
            <person name="Flitsch S."/>
            <person name="Krabben P."/>
            <person name="Duerre P."/>
            <person name="Daniel R."/>
        </authorList>
    </citation>
    <scope>NUCLEOTIDE SEQUENCE [LARGE SCALE GENOMIC DNA]</scope>
    <source>
        <strain evidence="3 4">L1-8</strain>
    </source>
</reference>
<keyword evidence="3" id="KW-0482">Metalloprotease</keyword>
<organism evidence="3 4">
    <name type="scientific">Clostridium saccharobutylicum</name>
    <dbReference type="NCBI Taxonomy" id="169679"/>
    <lineage>
        <taxon>Bacteria</taxon>
        <taxon>Bacillati</taxon>
        <taxon>Bacillota</taxon>
        <taxon>Clostridia</taxon>
        <taxon>Eubacteriales</taxon>
        <taxon>Clostridiaceae</taxon>
        <taxon>Clostridium</taxon>
    </lineage>
</organism>
<gene>
    <name evidence="3" type="primary">tldD_1</name>
    <name evidence="3" type="ORF">CLOSAC_23950</name>
</gene>
<dbReference type="SUPFAM" id="SSF111283">
    <property type="entry name" value="Putative modulator of DNA gyrase, PmbA/TldD"/>
    <property type="match status" value="1"/>
</dbReference>
<evidence type="ECO:0000313" key="4">
    <source>
        <dbReference type="Proteomes" id="UP000191154"/>
    </source>
</evidence>
<dbReference type="Pfam" id="PF19289">
    <property type="entry name" value="PmbA_TldD_3rd"/>
    <property type="match status" value="1"/>
</dbReference>
<dbReference type="InterPro" id="IPR036059">
    <property type="entry name" value="TldD/PmbA_sf"/>
</dbReference>
<dbReference type="GO" id="GO:0008237">
    <property type="term" value="F:metallopeptidase activity"/>
    <property type="evidence" value="ECO:0007669"/>
    <property type="project" value="UniProtKB-KW"/>
</dbReference>
<dbReference type="InterPro" id="IPR051463">
    <property type="entry name" value="Peptidase_U62_metallo"/>
</dbReference>
<dbReference type="EMBL" id="LZYZ01000004">
    <property type="protein sequence ID" value="OOM11966.1"/>
    <property type="molecule type" value="Genomic_DNA"/>
</dbReference>
<proteinExistence type="inferred from homology"/>
<dbReference type="InterPro" id="IPR045569">
    <property type="entry name" value="Metalloprtase-TldD/E_C"/>
</dbReference>
<dbReference type="PANTHER" id="PTHR30624:SF4">
    <property type="entry name" value="METALLOPROTEASE TLDD"/>
    <property type="match status" value="1"/>
</dbReference>
<dbReference type="EC" id="3.4.-.-" evidence="3"/>
<keyword evidence="3" id="KW-0378">Hydrolase</keyword>
<feature type="domain" description="Metalloprotease TldD/E C-terminal" evidence="2">
    <location>
        <begin position="175"/>
        <end position="406"/>
    </location>
</feature>
<dbReference type="RefSeq" id="WP_176127573.1">
    <property type="nucleotide sequence ID" value="NZ_LZYZ01000004.1"/>
</dbReference>
<evidence type="ECO:0000256" key="1">
    <source>
        <dbReference type="ARBA" id="ARBA00005836"/>
    </source>
</evidence>